<protein>
    <recommendedName>
        <fullName evidence="2 3">Vacuolar-sorting protein SNF8</fullName>
    </recommendedName>
</protein>
<evidence type="ECO:0000313" key="6">
    <source>
        <dbReference type="Proteomes" id="UP000274756"/>
    </source>
</evidence>
<evidence type="ECO:0000313" key="7">
    <source>
        <dbReference type="WBParaSite" id="DME_0000314101-mRNA-1"/>
    </source>
</evidence>
<dbReference type="Proteomes" id="UP000274756">
    <property type="component" value="Unassembled WGS sequence"/>
</dbReference>
<keyword evidence="3" id="KW-0653">Protein transport</keyword>
<keyword evidence="6" id="KW-1185">Reference proteome</keyword>
<comment type="similarity">
    <text evidence="1 3">Belongs to the SNF8 family.</text>
</comment>
<dbReference type="FunFam" id="1.10.10.10:FF:000085">
    <property type="entry name" value="Vacuolar-sorting protein SNF8"/>
    <property type="match status" value="1"/>
</dbReference>
<dbReference type="PANTHER" id="PTHR12806">
    <property type="entry name" value="EAP30 SUBUNIT OF ELL COMPLEX"/>
    <property type="match status" value="1"/>
</dbReference>
<gene>
    <name evidence="4" type="ORF">DME_LOCUS7300</name>
</gene>
<comment type="function">
    <text evidence="3">Component of the endosomal sorting complex required for transport II (ESCRT-II), which is required for multivesicular body (MVB) formation and sorting of endosomal cargo proteins into MVBs.</text>
</comment>
<dbReference type="GO" id="GO:0000814">
    <property type="term" value="C:ESCRT II complex"/>
    <property type="evidence" value="ECO:0007669"/>
    <property type="project" value="UniProtKB-UniRule"/>
</dbReference>
<reference evidence="4 6" key="2">
    <citation type="submission" date="2018-11" db="EMBL/GenBank/DDBJ databases">
        <authorList>
            <consortium name="Pathogen Informatics"/>
        </authorList>
    </citation>
    <scope>NUCLEOTIDE SEQUENCE [LARGE SCALE GENOMIC DNA]</scope>
</reference>
<evidence type="ECO:0000313" key="5">
    <source>
        <dbReference type="Proteomes" id="UP000038040"/>
    </source>
</evidence>
<dbReference type="AlphaFoldDB" id="A0A0N4U7Z9"/>
<dbReference type="WBParaSite" id="DME_0000314101-mRNA-1">
    <property type="protein sequence ID" value="DME_0000314101-mRNA-1"/>
    <property type="gene ID" value="DME_0000314101"/>
</dbReference>
<dbReference type="InterPro" id="IPR036390">
    <property type="entry name" value="WH_DNA-bd_sf"/>
</dbReference>
<dbReference type="PANTHER" id="PTHR12806:SF0">
    <property type="entry name" value="VACUOLAR-SORTING PROTEIN SNF8"/>
    <property type="match status" value="1"/>
</dbReference>
<dbReference type="Gene3D" id="6.10.140.180">
    <property type="match status" value="1"/>
</dbReference>
<dbReference type="Proteomes" id="UP000038040">
    <property type="component" value="Unplaced"/>
</dbReference>
<dbReference type="OrthoDB" id="283883at2759"/>
<proteinExistence type="inferred from homology"/>
<dbReference type="InterPro" id="IPR040608">
    <property type="entry name" value="Snf8/Vps36"/>
</dbReference>
<evidence type="ECO:0000313" key="4">
    <source>
        <dbReference type="EMBL" id="VDN57327.1"/>
    </source>
</evidence>
<dbReference type="InterPro" id="IPR036388">
    <property type="entry name" value="WH-like_DNA-bd_sf"/>
</dbReference>
<dbReference type="InterPro" id="IPR016689">
    <property type="entry name" value="ESCRT-2_cplx_Snf8"/>
</dbReference>
<dbReference type="PIRSF" id="PIRSF017215">
    <property type="entry name" value="ESCRT2_Vps22"/>
    <property type="match status" value="1"/>
</dbReference>
<reference evidence="7" key="1">
    <citation type="submission" date="2016-04" db="UniProtKB">
        <authorList>
            <consortium name="WormBaseParasite"/>
        </authorList>
    </citation>
    <scope>IDENTIFICATION</scope>
</reference>
<organism evidence="5 7">
    <name type="scientific">Dracunculus medinensis</name>
    <name type="common">Guinea worm</name>
    <dbReference type="NCBI Taxonomy" id="318479"/>
    <lineage>
        <taxon>Eukaryota</taxon>
        <taxon>Metazoa</taxon>
        <taxon>Ecdysozoa</taxon>
        <taxon>Nematoda</taxon>
        <taxon>Chromadorea</taxon>
        <taxon>Rhabditida</taxon>
        <taxon>Spirurina</taxon>
        <taxon>Dracunculoidea</taxon>
        <taxon>Dracunculidae</taxon>
        <taxon>Dracunculus</taxon>
    </lineage>
</organism>
<evidence type="ECO:0000256" key="2">
    <source>
        <dbReference type="ARBA" id="ARBA00017052"/>
    </source>
</evidence>
<dbReference type="EMBL" id="UYYG01001159">
    <property type="protein sequence ID" value="VDN57327.1"/>
    <property type="molecule type" value="Genomic_DNA"/>
</dbReference>
<name>A0A0N4U7Z9_DRAME</name>
<dbReference type="STRING" id="318479.A0A0N4U7Z9"/>
<dbReference type="Pfam" id="PF04157">
    <property type="entry name" value="EAP30"/>
    <property type="match status" value="1"/>
</dbReference>
<evidence type="ECO:0000256" key="3">
    <source>
        <dbReference type="PIRNR" id="PIRNR017215"/>
    </source>
</evidence>
<comment type="subunit">
    <text evidence="3">Component of the endosomal sorting complex required for transport II (ESCRT-II).</text>
</comment>
<sequence length="267" mass="30392">MASRRRPVGVGAVQQKKELQAKFQVKGSELASEQLNQFAHELSIFQAKLEEFSHRHRDEIKRNSQFRRYFQEMCSSVGVDPLASSKGFWAEKLGIGDFYYELAVQVVEVCMSTSHINGGVMTVEELRNRLIRSRARSRRDNITNDDIIRAVDKLKVLGNGFELIALGSGRFLIQSVPGELSMDDSRVLQLAEDAAYVTKELIMDRLRWDERRTQLVLEHLVKEGIAWVDSQPTDTIQYWIPSLFLQQYCHSSSSTSVSDSIASVAIY</sequence>
<dbReference type="FunFam" id="1.10.10.10:FF:000632">
    <property type="entry name" value="Vacuolar-sorting protein SNF8"/>
    <property type="match status" value="1"/>
</dbReference>
<dbReference type="Gene3D" id="1.10.10.10">
    <property type="entry name" value="Winged helix-like DNA-binding domain superfamily/Winged helix DNA-binding domain"/>
    <property type="match status" value="2"/>
</dbReference>
<keyword evidence="3" id="KW-0813">Transport</keyword>
<evidence type="ECO:0000256" key="1">
    <source>
        <dbReference type="ARBA" id="ARBA00009834"/>
    </source>
</evidence>
<dbReference type="SUPFAM" id="SSF46785">
    <property type="entry name" value="Winged helix' DNA-binding domain"/>
    <property type="match status" value="2"/>
</dbReference>
<accession>A0A0N4U7Z9</accession>
<dbReference type="GO" id="GO:0043328">
    <property type="term" value="P:protein transport to vacuole involved in ubiquitin-dependent protein catabolic process via the multivesicular body sorting pathway"/>
    <property type="evidence" value="ECO:0007669"/>
    <property type="project" value="TreeGrafter"/>
</dbReference>